<dbReference type="GO" id="GO:0005737">
    <property type="term" value="C:cytoplasm"/>
    <property type="evidence" value="ECO:0007669"/>
    <property type="project" value="TreeGrafter"/>
</dbReference>
<evidence type="ECO:0000256" key="6">
    <source>
        <dbReference type="RuleBase" id="RU003971"/>
    </source>
</evidence>
<sequence length="286" mass="32415">MENSDVNMEESAIDAKGFNLNPLSTSVAATIPKEEGLKFDPDSMYYDMSGDKHLVILNQHTFKKTVYFKNQQPATRNGTDKDVSALKSLFGDLGFKVTVFTNLEYDDIMKNLREVASKGHADTSCLFITILTHGDKGGELHAADRPYLLSDVLTIFEMEPTLVNKPKVFFIQACRGDKMDAGKTVHLDSVGFLTVPTHADFLILCSTVEDYLSYRDANGSWMIQALCHIISKYRNHLDLLHMITLMNRKVAYERASYTPRNKAMHNKKQMPETRFTLTKQLKFKTP</sequence>
<evidence type="ECO:0000313" key="9">
    <source>
        <dbReference type="EMBL" id="CAB3231450.1"/>
    </source>
</evidence>
<dbReference type="InterPro" id="IPR016129">
    <property type="entry name" value="Caspase_his_AS"/>
</dbReference>
<dbReference type="PRINTS" id="PR00376">
    <property type="entry name" value="IL1BCENZYME"/>
</dbReference>
<proteinExistence type="inferred from homology"/>
<evidence type="ECO:0000256" key="5">
    <source>
        <dbReference type="ARBA" id="ARBA00023145"/>
    </source>
</evidence>
<reference evidence="9 10" key="1">
    <citation type="submission" date="2020-04" db="EMBL/GenBank/DDBJ databases">
        <authorList>
            <person name="Wallbank WR R."/>
            <person name="Pardo Diaz C."/>
            <person name="Kozak K."/>
            <person name="Martin S."/>
            <person name="Jiggins C."/>
            <person name="Moest M."/>
            <person name="Warren A I."/>
            <person name="Byers J.R.P. K."/>
            <person name="Montejo-Kovacevich G."/>
            <person name="Yen C E."/>
        </authorList>
    </citation>
    <scope>NUCLEOTIDE SEQUENCE [LARGE SCALE GENOMIC DNA]</scope>
</reference>
<dbReference type="InterPro" id="IPR011600">
    <property type="entry name" value="Pept_C14_caspase"/>
</dbReference>
<evidence type="ECO:0000256" key="1">
    <source>
        <dbReference type="ARBA" id="ARBA00010134"/>
    </source>
</evidence>
<dbReference type="Pfam" id="PF00656">
    <property type="entry name" value="Peptidase_C14"/>
    <property type="match status" value="1"/>
</dbReference>
<evidence type="ECO:0000256" key="4">
    <source>
        <dbReference type="ARBA" id="ARBA00022807"/>
    </source>
</evidence>
<dbReference type="GO" id="GO:0006508">
    <property type="term" value="P:proteolysis"/>
    <property type="evidence" value="ECO:0007669"/>
    <property type="project" value="UniProtKB-KW"/>
</dbReference>
<dbReference type="AlphaFoldDB" id="A0A8S0ZEE3"/>
<dbReference type="Proteomes" id="UP000494256">
    <property type="component" value="Unassembled WGS sequence"/>
</dbReference>
<dbReference type="InterPro" id="IPR033139">
    <property type="entry name" value="Caspase_cys_AS"/>
</dbReference>
<feature type="domain" description="Caspase family p20" evidence="8">
    <location>
        <begin position="55"/>
        <end position="178"/>
    </location>
</feature>
<dbReference type="PROSITE" id="PS50208">
    <property type="entry name" value="CASPASE_P20"/>
    <property type="match status" value="1"/>
</dbReference>
<dbReference type="Gene3D" id="3.40.50.1460">
    <property type="match status" value="1"/>
</dbReference>
<comment type="similarity">
    <text evidence="1 6">Belongs to the peptidase C14A family.</text>
</comment>
<dbReference type="PROSITE" id="PS01121">
    <property type="entry name" value="CASPASE_HIS"/>
    <property type="match status" value="1"/>
</dbReference>
<gene>
    <name evidence="9" type="ORF">APLA_LOCUS5183</name>
</gene>
<feature type="domain" description="Caspase family p10" evidence="7">
    <location>
        <begin position="191"/>
        <end position="285"/>
    </location>
</feature>
<keyword evidence="2" id="KW-0645">Protease</keyword>
<dbReference type="InterPro" id="IPR029030">
    <property type="entry name" value="Caspase-like_dom_sf"/>
</dbReference>
<dbReference type="PROSITE" id="PS50207">
    <property type="entry name" value="CASPASE_P10"/>
    <property type="match status" value="1"/>
</dbReference>
<dbReference type="InterPro" id="IPR001309">
    <property type="entry name" value="Pept_C14_p20"/>
</dbReference>
<dbReference type="InterPro" id="IPR002138">
    <property type="entry name" value="Pept_C14_p10"/>
</dbReference>
<evidence type="ECO:0000259" key="7">
    <source>
        <dbReference type="PROSITE" id="PS50207"/>
    </source>
</evidence>
<dbReference type="SUPFAM" id="SSF52129">
    <property type="entry name" value="Caspase-like"/>
    <property type="match status" value="1"/>
</dbReference>
<dbReference type="GO" id="GO:0004197">
    <property type="term" value="F:cysteine-type endopeptidase activity"/>
    <property type="evidence" value="ECO:0007669"/>
    <property type="project" value="InterPro"/>
</dbReference>
<comment type="caution">
    <text evidence="9">The sequence shown here is derived from an EMBL/GenBank/DDBJ whole genome shotgun (WGS) entry which is preliminary data.</text>
</comment>
<keyword evidence="4" id="KW-0788">Thiol protease</keyword>
<dbReference type="EMBL" id="CADEBD010000288">
    <property type="protein sequence ID" value="CAB3231450.1"/>
    <property type="molecule type" value="Genomic_DNA"/>
</dbReference>
<evidence type="ECO:0000259" key="8">
    <source>
        <dbReference type="PROSITE" id="PS50208"/>
    </source>
</evidence>
<name>A0A8S0ZEE3_ARCPL</name>
<dbReference type="PANTHER" id="PTHR10454">
    <property type="entry name" value="CASPASE"/>
    <property type="match status" value="1"/>
</dbReference>
<evidence type="ECO:0000256" key="3">
    <source>
        <dbReference type="ARBA" id="ARBA00022801"/>
    </source>
</evidence>
<dbReference type="SMART" id="SM00115">
    <property type="entry name" value="CASc"/>
    <property type="match status" value="1"/>
</dbReference>
<dbReference type="PROSITE" id="PS01122">
    <property type="entry name" value="CASPASE_CYS"/>
    <property type="match status" value="1"/>
</dbReference>
<protein>
    <recommendedName>
        <fullName evidence="11">Caspase-3</fullName>
    </recommendedName>
</protein>
<dbReference type="InterPro" id="IPR002398">
    <property type="entry name" value="Pept_C14"/>
</dbReference>
<dbReference type="Gene3D" id="3.30.70.1470">
    <property type="entry name" value="Caspase-like"/>
    <property type="match status" value="1"/>
</dbReference>
<dbReference type="InterPro" id="IPR015917">
    <property type="entry name" value="Pept_C14A"/>
</dbReference>
<dbReference type="OrthoDB" id="29523at2759"/>
<evidence type="ECO:0000256" key="2">
    <source>
        <dbReference type="ARBA" id="ARBA00022670"/>
    </source>
</evidence>
<dbReference type="GO" id="GO:0043525">
    <property type="term" value="P:positive regulation of neuron apoptotic process"/>
    <property type="evidence" value="ECO:0007669"/>
    <property type="project" value="TreeGrafter"/>
</dbReference>
<dbReference type="GO" id="GO:0006915">
    <property type="term" value="P:apoptotic process"/>
    <property type="evidence" value="ECO:0007669"/>
    <property type="project" value="TreeGrafter"/>
</dbReference>
<evidence type="ECO:0008006" key="11">
    <source>
        <dbReference type="Google" id="ProtNLM"/>
    </source>
</evidence>
<organism evidence="9 10">
    <name type="scientific">Arctia plantaginis</name>
    <name type="common">Wood tiger moth</name>
    <name type="synonym">Phalaena plantaginis</name>
    <dbReference type="NCBI Taxonomy" id="874455"/>
    <lineage>
        <taxon>Eukaryota</taxon>
        <taxon>Metazoa</taxon>
        <taxon>Ecdysozoa</taxon>
        <taxon>Arthropoda</taxon>
        <taxon>Hexapoda</taxon>
        <taxon>Insecta</taxon>
        <taxon>Pterygota</taxon>
        <taxon>Neoptera</taxon>
        <taxon>Endopterygota</taxon>
        <taxon>Lepidoptera</taxon>
        <taxon>Glossata</taxon>
        <taxon>Ditrysia</taxon>
        <taxon>Noctuoidea</taxon>
        <taxon>Erebidae</taxon>
        <taxon>Arctiinae</taxon>
        <taxon>Arctia</taxon>
    </lineage>
</organism>
<accession>A0A8S0ZEE3</accession>
<keyword evidence="5" id="KW-0865">Zymogen</keyword>
<evidence type="ECO:0000313" key="10">
    <source>
        <dbReference type="Proteomes" id="UP000494256"/>
    </source>
</evidence>
<keyword evidence="3" id="KW-0378">Hydrolase</keyword>
<dbReference type="CDD" id="cd00032">
    <property type="entry name" value="CASc"/>
    <property type="match status" value="1"/>
</dbReference>
<dbReference type="PANTHER" id="PTHR10454:SF232">
    <property type="entry name" value="AT03047P-RELATED"/>
    <property type="match status" value="1"/>
</dbReference>